<dbReference type="Proteomes" id="UP000031443">
    <property type="component" value="Unassembled WGS sequence"/>
</dbReference>
<evidence type="ECO:0000313" key="2">
    <source>
        <dbReference type="EMBL" id="EMP26967.1"/>
    </source>
</evidence>
<feature type="region of interest" description="Disordered" evidence="1">
    <location>
        <begin position="98"/>
        <end position="121"/>
    </location>
</feature>
<organism evidence="2 3">
    <name type="scientific">Chelonia mydas</name>
    <name type="common">Green sea-turtle</name>
    <name type="synonym">Chelonia agassizi</name>
    <dbReference type="NCBI Taxonomy" id="8469"/>
    <lineage>
        <taxon>Eukaryota</taxon>
        <taxon>Metazoa</taxon>
        <taxon>Chordata</taxon>
        <taxon>Craniata</taxon>
        <taxon>Vertebrata</taxon>
        <taxon>Euteleostomi</taxon>
        <taxon>Archelosauria</taxon>
        <taxon>Testudinata</taxon>
        <taxon>Testudines</taxon>
        <taxon>Cryptodira</taxon>
        <taxon>Durocryptodira</taxon>
        <taxon>Americhelydia</taxon>
        <taxon>Chelonioidea</taxon>
        <taxon>Cheloniidae</taxon>
        <taxon>Chelonia</taxon>
    </lineage>
</organism>
<keyword evidence="3" id="KW-1185">Reference proteome</keyword>
<evidence type="ECO:0000256" key="1">
    <source>
        <dbReference type="SAM" id="MobiDB-lite"/>
    </source>
</evidence>
<accession>M7BFF6</accession>
<reference evidence="3" key="1">
    <citation type="journal article" date="2013" name="Nat. Genet.">
        <title>The draft genomes of soft-shell turtle and green sea turtle yield insights into the development and evolution of the turtle-specific body plan.</title>
        <authorList>
            <person name="Wang Z."/>
            <person name="Pascual-Anaya J."/>
            <person name="Zadissa A."/>
            <person name="Li W."/>
            <person name="Niimura Y."/>
            <person name="Huang Z."/>
            <person name="Li C."/>
            <person name="White S."/>
            <person name="Xiong Z."/>
            <person name="Fang D."/>
            <person name="Wang B."/>
            <person name="Ming Y."/>
            <person name="Chen Y."/>
            <person name="Zheng Y."/>
            <person name="Kuraku S."/>
            <person name="Pignatelli M."/>
            <person name="Herrero J."/>
            <person name="Beal K."/>
            <person name="Nozawa M."/>
            <person name="Li Q."/>
            <person name="Wang J."/>
            <person name="Zhang H."/>
            <person name="Yu L."/>
            <person name="Shigenobu S."/>
            <person name="Wang J."/>
            <person name="Liu J."/>
            <person name="Flicek P."/>
            <person name="Searle S."/>
            <person name="Wang J."/>
            <person name="Kuratani S."/>
            <person name="Yin Y."/>
            <person name="Aken B."/>
            <person name="Zhang G."/>
            <person name="Irie N."/>
        </authorList>
    </citation>
    <scope>NUCLEOTIDE SEQUENCE [LARGE SCALE GENOMIC DNA]</scope>
</reference>
<sequence>MSPLWPLRGDVAWLLRTLPQFQAPPPQLPLARTWVSGKAVDTAARRTTWQHFRIGAGEDTCRCFRELLEGSSRILLRHRLDYAAGSFMEMDTSATFLPPAPHQPSHPLQTGELGAHPGAHC</sequence>
<gene>
    <name evidence="2" type="ORF">UY3_15947</name>
</gene>
<protein>
    <submittedName>
        <fullName evidence="2">Uncharacterized protein</fullName>
    </submittedName>
</protein>
<dbReference type="AlphaFoldDB" id="M7BFF6"/>
<dbReference type="EMBL" id="KB574777">
    <property type="protein sequence ID" value="EMP26967.1"/>
    <property type="molecule type" value="Genomic_DNA"/>
</dbReference>
<proteinExistence type="predicted"/>
<evidence type="ECO:0000313" key="3">
    <source>
        <dbReference type="Proteomes" id="UP000031443"/>
    </source>
</evidence>
<name>M7BFF6_CHEMY</name>